<dbReference type="RefSeq" id="WP_164336029.1">
    <property type="nucleotide sequence ID" value="NZ_JAAKFZ010000010.1"/>
</dbReference>
<dbReference type="Proteomes" id="UP000479499">
    <property type="component" value="Unassembled WGS sequence"/>
</dbReference>
<evidence type="ECO:0000313" key="2">
    <source>
        <dbReference type="Proteomes" id="UP000479499"/>
    </source>
</evidence>
<dbReference type="Pfam" id="PF04883">
    <property type="entry name" value="HK97-gp10_like"/>
    <property type="match status" value="1"/>
</dbReference>
<evidence type="ECO:0000313" key="1">
    <source>
        <dbReference type="EMBL" id="NGL84154.1"/>
    </source>
</evidence>
<gene>
    <name evidence="1" type="ORF">G5B50_05130</name>
</gene>
<protein>
    <submittedName>
        <fullName evidence="1">HK97 gp10 family phage protein</fullName>
    </submittedName>
</protein>
<sequence>MKFIDNSKLVKSALEQQVIKGLIEAAMLVEAQAVLLVPVDSGALKESIGYKVNKSELVAYVGTNAEYAVWVEFGTGEFAKDGNGRKGGWVYKTPDGKTHFTYGSKPKPYLKPAFRQTKKQVQTILENVLKDLGG</sequence>
<organism evidence="1 2">
    <name type="scientific">Streptococcus equi subsp. ruminatorum</name>
    <dbReference type="NCBI Taxonomy" id="254358"/>
    <lineage>
        <taxon>Bacteria</taxon>
        <taxon>Bacillati</taxon>
        <taxon>Bacillota</taxon>
        <taxon>Bacilli</taxon>
        <taxon>Lactobacillales</taxon>
        <taxon>Streptococcaceae</taxon>
        <taxon>Streptococcus</taxon>
    </lineage>
</organism>
<name>A0A6M1L078_9STRE</name>
<comment type="caution">
    <text evidence="1">The sequence shown here is derived from an EMBL/GenBank/DDBJ whole genome shotgun (WGS) entry which is preliminary data.</text>
</comment>
<dbReference type="InterPro" id="IPR010064">
    <property type="entry name" value="HK97-gp10_tail"/>
</dbReference>
<accession>A0A6M1L078</accession>
<dbReference type="AlphaFoldDB" id="A0A6M1L078"/>
<proteinExistence type="predicted"/>
<reference evidence="1 2" key="1">
    <citation type="submission" date="2020-02" db="EMBL/GenBank/DDBJ databases">
        <title>M-like protein SrM is not crucial to the virulence of a novel isolate of Streptococcus equi subsp. ruminatorum from Macaca mulatta.</title>
        <authorList>
            <person name="Guo G."/>
            <person name="Cheng L."/>
            <person name="Zhang W."/>
        </authorList>
    </citation>
    <scope>NUCLEOTIDE SEQUENCE [LARGE SCALE GENOMIC DNA]</scope>
    <source>
        <strain evidence="1 2">FJ1804</strain>
    </source>
</reference>
<dbReference type="NCBIfam" id="TIGR01725">
    <property type="entry name" value="phge_HK97_gp10"/>
    <property type="match status" value="1"/>
</dbReference>
<dbReference type="EMBL" id="JAAKFZ010000010">
    <property type="protein sequence ID" value="NGL84154.1"/>
    <property type="molecule type" value="Genomic_DNA"/>
</dbReference>